<keyword evidence="3" id="KW-1185">Reference proteome</keyword>
<reference evidence="2 3" key="1">
    <citation type="submission" date="2015-09" db="EMBL/GenBank/DDBJ databases">
        <title>Draft genome of the parasitic nematode Teladorsagia circumcincta isolate WARC Sus (inbred).</title>
        <authorList>
            <person name="Mitreva M."/>
        </authorList>
    </citation>
    <scope>NUCLEOTIDE SEQUENCE [LARGE SCALE GENOMIC DNA]</scope>
    <source>
        <strain evidence="2 3">S</strain>
    </source>
</reference>
<protein>
    <recommendedName>
        <fullName evidence="1">DOMON domain-containing protein</fullName>
    </recommendedName>
</protein>
<feature type="domain" description="DOMON" evidence="1">
    <location>
        <begin position="55"/>
        <end position="95"/>
    </location>
</feature>
<gene>
    <name evidence="2" type="ORF">TELCIR_09915</name>
</gene>
<dbReference type="EMBL" id="KZ347158">
    <property type="protein sequence ID" value="PIO68301.1"/>
    <property type="molecule type" value="Genomic_DNA"/>
</dbReference>
<evidence type="ECO:0000313" key="2">
    <source>
        <dbReference type="EMBL" id="PIO68301.1"/>
    </source>
</evidence>
<proteinExistence type="predicted"/>
<accession>A0A2G9UDK6</accession>
<evidence type="ECO:0000313" key="3">
    <source>
        <dbReference type="Proteomes" id="UP000230423"/>
    </source>
</evidence>
<dbReference type="InterPro" id="IPR005018">
    <property type="entry name" value="DOMON_domain"/>
</dbReference>
<dbReference type="GO" id="GO:1900449">
    <property type="term" value="P:regulation of glutamate receptor signaling pathway"/>
    <property type="evidence" value="ECO:0007669"/>
    <property type="project" value="InterPro"/>
</dbReference>
<evidence type="ECO:0000259" key="1">
    <source>
        <dbReference type="PROSITE" id="PS50836"/>
    </source>
</evidence>
<dbReference type="InterPro" id="IPR042789">
    <property type="entry name" value="FRRS1L"/>
</dbReference>
<dbReference type="PROSITE" id="PS50836">
    <property type="entry name" value="DOMON"/>
    <property type="match status" value="1"/>
</dbReference>
<dbReference type="PANTHER" id="PTHR46902:SF1">
    <property type="entry name" value="DOMON DOMAIN-CONTAINING PROTEIN FRRS1L"/>
    <property type="match status" value="1"/>
</dbReference>
<sequence>MLVIEQNPSVPAKALLYGRSPHVILSQTVRAQIDISPCGTMKGCLFAPPGCRPGQNCQIQFSYQVDGTSLAMELAGTPPAANGYIAVGFSKDDQM</sequence>
<organism evidence="2 3">
    <name type="scientific">Teladorsagia circumcincta</name>
    <name type="common">Brown stomach worm</name>
    <name type="synonym">Ostertagia circumcincta</name>
    <dbReference type="NCBI Taxonomy" id="45464"/>
    <lineage>
        <taxon>Eukaryota</taxon>
        <taxon>Metazoa</taxon>
        <taxon>Ecdysozoa</taxon>
        <taxon>Nematoda</taxon>
        <taxon>Chromadorea</taxon>
        <taxon>Rhabditida</taxon>
        <taxon>Rhabditina</taxon>
        <taxon>Rhabditomorpha</taxon>
        <taxon>Strongyloidea</taxon>
        <taxon>Trichostrongylidae</taxon>
        <taxon>Teladorsagia</taxon>
    </lineage>
</organism>
<feature type="non-terminal residue" evidence="2">
    <location>
        <position position="95"/>
    </location>
</feature>
<dbReference type="GO" id="GO:0099072">
    <property type="term" value="P:regulation of postsynaptic membrane neurotransmitter receptor levels"/>
    <property type="evidence" value="ECO:0007669"/>
    <property type="project" value="TreeGrafter"/>
</dbReference>
<dbReference type="Proteomes" id="UP000230423">
    <property type="component" value="Unassembled WGS sequence"/>
</dbReference>
<name>A0A2G9UDK6_TELCI</name>
<dbReference type="OrthoDB" id="5856214at2759"/>
<dbReference type="PANTHER" id="PTHR46902">
    <property type="entry name" value="DOMON DOMAIN-CONTAINING PROTEIN FRRS1L"/>
    <property type="match status" value="1"/>
</dbReference>
<dbReference type="AlphaFoldDB" id="A0A2G9UDK6"/>